<dbReference type="InterPro" id="IPR015168">
    <property type="entry name" value="SsuA/THI5"/>
</dbReference>
<accession>A0A0D6JC08</accession>
<dbReference type="Pfam" id="PF09084">
    <property type="entry name" value="NMT1"/>
    <property type="match status" value="1"/>
</dbReference>
<dbReference type="Gene3D" id="3.40.190.10">
    <property type="entry name" value="Periplasmic binding protein-like II"/>
    <property type="match status" value="2"/>
</dbReference>
<dbReference type="Proteomes" id="UP000033187">
    <property type="component" value="Chromosome 1"/>
</dbReference>
<evidence type="ECO:0000259" key="1">
    <source>
        <dbReference type="Pfam" id="PF09084"/>
    </source>
</evidence>
<dbReference type="EMBL" id="LN829119">
    <property type="protein sequence ID" value="CPR15941.1"/>
    <property type="molecule type" value="Genomic_DNA"/>
</dbReference>
<dbReference type="PROSITE" id="PS51318">
    <property type="entry name" value="TAT"/>
    <property type="match status" value="1"/>
</dbReference>
<evidence type="ECO:0000313" key="2">
    <source>
        <dbReference type="EMBL" id="CPR15941.1"/>
    </source>
</evidence>
<feature type="domain" description="SsuA/THI5-like" evidence="1">
    <location>
        <begin position="54"/>
        <end position="247"/>
    </location>
</feature>
<dbReference type="KEGG" id="fiy:BN1229_v1_0574"/>
<evidence type="ECO:0000313" key="3">
    <source>
        <dbReference type="Proteomes" id="UP000033187"/>
    </source>
</evidence>
<dbReference type="InterPro" id="IPR006311">
    <property type="entry name" value="TAT_signal"/>
</dbReference>
<protein>
    <submittedName>
        <fullName evidence="2">NMT1/THI5 like domain protein</fullName>
    </submittedName>
</protein>
<proteinExistence type="predicted"/>
<organism evidence="2 3">
    <name type="scientific">Candidatus Filomicrobium marinum</name>
    <dbReference type="NCBI Taxonomy" id="1608628"/>
    <lineage>
        <taxon>Bacteria</taxon>
        <taxon>Pseudomonadati</taxon>
        <taxon>Pseudomonadota</taxon>
        <taxon>Alphaproteobacteria</taxon>
        <taxon>Hyphomicrobiales</taxon>
        <taxon>Hyphomicrobiaceae</taxon>
        <taxon>Filomicrobium</taxon>
    </lineage>
</organism>
<dbReference type="KEGG" id="fil:BN1229_v1_0572"/>
<dbReference type="PANTHER" id="PTHR30024">
    <property type="entry name" value="ALIPHATIC SULFONATES-BINDING PROTEIN-RELATED"/>
    <property type="match status" value="1"/>
</dbReference>
<keyword evidence="3" id="KW-1185">Reference proteome</keyword>
<sequence length="325" mass="34949">MIDRRQLMIGAAAVTVVGVPALPAAASGRLKIGSLKFGSLSWLLETIKRRGLDKANGLEMSVLDLAGTGAARIALLSGETDVVVSDWPWAMRQRSGGAPLKFAPYSSALGALMVGADSGIKSIADLKGKRLGVAGTAIDKSWILLRAYSHKTLGEDIAQFAEPVFGAPPLITEQMRQGRVDAALNFWTFSARLEGEGYKELITMADILRGLGIDPPPPLVGFVWSEETTAGKDAELAAFLKVVEEGNRILATSDEDWEPLKPLMRVSSQGEFEALRKSYRDGIPQPWSPEATRSADKLLKLLLEYGEGTLVGSDTKFDAKLFYGA</sequence>
<dbReference type="OrthoDB" id="5621714at2"/>
<dbReference type="AlphaFoldDB" id="A0A0D6JC08"/>
<dbReference type="RefSeq" id="WP_046476426.1">
    <property type="nucleotide sequence ID" value="NZ_LN829118.1"/>
</dbReference>
<dbReference type="PANTHER" id="PTHR30024:SF48">
    <property type="entry name" value="ABC TRANSPORTER SUBSTRATE-BINDING PROTEIN"/>
    <property type="match status" value="1"/>
</dbReference>
<name>A0A0D6JC08_9HYPH</name>
<reference evidence="3" key="1">
    <citation type="submission" date="2015-02" db="EMBL/GenBank/DDBJ databases">
        <authorList>
            <person name="Chooi Y.-H."/>
        </authorList>
    </citation>
    <scope>NUCLEOTIDE SEQUENCE [LARGE SCALE GENOMIC DNA]</scope>
    <source>
        <strain evidence="3">strain Y</strain>
    </source>
</reference>
<dbReference type="SUPFAM" id="SSF53850">
    <property type="entry name" value="Periplasmic binding protein-like II"/>
    <property type="match status" value="1"/>
</dbReference>
<gene>
    <name evidence="2" type="ORF">YBN1229_v1_0574</name>
</gene>